<feature type="transmembrane region" description="Helical" evidence="17">
    <location>
        <begin position="12"/>
        <end position="38"/>
    </location>
</feature>
<evidence type="ECO:0000256" key="15">
    <source>
        <dbReference type="ARBA" id="ARBA00030120"/>
    </source>
</evidence>
<dbReference type="GO" id="GO:0000155">
    <property type="term" value="F:phosphorelay sensor kinase activity"/>
    <property type="evidence" value="ECO:0007669"/>
    <property type="project" value="InterPro"/>
</dbReference>
<dbReference type="Pfam" id="PF02518">
    <property type="entry name" value="HATPase_c"/>
    <property type="match status" value="1"/>
</dbReference>
<proteinExistence type="predicted"/>
<keyword evidence="14 17" id="KW-0472">Membrane</keyword>
<evidence type="ECO:0000256" key="5">
    <source>
        <dbReference type="ARBA" id="ARBA00022475"/>
    </source>
</evidence>
<evidence type="ECO:0000256" key="17">
    <source>
        <dbReference type="SAM" id="Phobius"/>
    </source>
</evidence>
<dbReference type="EC" id="2.7.13.3" evidence="3"/>
<dbReference type="CDD" id="cd00075">
    <property type="entry name" value="HATPase"/>
    <property type="match status" value="1"/>
</dbReference>
<evidence type="ECO:0000313" key="20">
    <source>
        <dbReference type="EMBL" id="MBH9581103.1"/>
    </source>
</evidence>
<dbReference type="InterPro" id="IPR041328">
    <property type="entry name" value="HisK_sensor"/>
</dbReference>
<evidence type="ECO:0000256" key="7">
    <source>
        <dbReference type="ARBA" id="ARBA00022679"/>
    </source>
</evidence>
<dbReference type="EMBL" id="QKYD01000089">
    <property type="protein sequence ID" value="REI22349.1"/>
    <property type="molecule type" value="Genomic_DNA"/>
</dbReference>
<dbReference type="InterPro" id="IPR003594">
    <property type="entry name" value="HATPase_dom"/>
</dbReference>
<evidence type="ECO:0000256" key="10">
    <source>
        <dbReference type="ARBA" id="ARBA00022777"/>
    </source>
</evidence>
<dbReference type="PANTHER" id="PTHR42878:SF3">
    <property type="entry name" value="HISTIDINE PROTEIN KINASE SAES"/>
    <property type="match status" value="1"/>
</dbReference>
<feature type="transmembrane region" description="Helical" evidence="17">
    <location>
        <begin position="166"/>
        <end position="189"/>
    </location>
</feature>
<evidence type="ECO:0000256" key="1">
    <source>
        <dbReference type="ARBA" id="ARBA00000085"/>
    </source>
</evidence>
<evidence type="ECO:0000313" key="21">
    <source>
        <dbReference type="EMBL" id="REI22349.1"/>
    </source>
</evidence>
<dbReference type="InterPro" id="IPR036890">
    <property type="entry name" value="HATPase_C_sf"/>
</dbReference>
<dbReference type="InterPro" id="IPR004358">
    <property type="entry name" value="Sig_transdc_His_kin-like_C"/>
</dbReference>
<evidence type="ECO:0000256" key="14">
    <source>
        <dbReference type="ARBA" id="ARBA00023136"/>
    </source>
</evidence>
<dbReference type="Proteomes" id="UP000256337">
    <property type="component" value="Unassembled WGS sequence"/>
</dbReference>
<dbReference type="AlphaFoldDB" id="A0AAX1RVM4"/>
<dbReference type="SMART" id="SM00388">
    <property type="entry name" value="HisKA"/>
    <property type="match status" value="1"/>
</dbReference>
<evidence type="ECO:0000256" key="3">
    <source>
        <dbReference type="ARBA" id="ARBA00012438"/>
    </source>
</evidence>
<dbReference type="PRINTS" id="PR00344">
    <property type="entry name" value="BCTRLSENSOR"/>
</dbReference>
<evidence type="ECO:0000256" key="12">
    <source>
        <dbReference type="ARBA" id="ARBA00022989"/>
    </source>
</evidence>
<dbReference type="SUPFAM" id="SSF47384">
    <property type="entry name" value="Homodimeric domain of signal transducing histidine kinase"/>
    <property type="match status" value="1"/>
</dbReference>
<keyword evidence="6" id="KW-0597">Phosphoprotein</keyword>
<dbReference type="GO" id="GO:0030295">
    <property type="term" value="F:protein kinase activator activity"/>
    <property type="evidence" value="ECO:0007669"/>
    <property type="project" value="TreeGrafter"/>
</dbReference>
<keyword evidence="12 17" id="KW-1133">Transmembrane helix</keyword>
<sequence>MKRLNNVVVKLWLTIILIVTTVLILLSAALITFIQYYFTQVTEKSLYENAENITKVIEHSDDRALAIKNSETLLESNIGLIILPDKANDIKKDALKRKMLHEINNNKEYRSVFDQNKPKLKHVTLKYEGQQHTYVLLGYPSKAIQGEPSAVFIYQDLNSIDDTNNFVTIIILITAIVFLAITTIFAFFLSTRITKPLRQLKTQAKEVAQGHYVKRVPIYTKDEIGELAMTFNKMSRRIQSHISALTTSKNVRDTLINSMVEGVLGINHKREIILSNDLAHQMLLKMTKDDKLAFDSQIDQTFNNKTTEYQEFEINKQFFVVIMTYIEKIENNGNSGLVVVIRDMTNEHQIEQIKKDFIANVSHELRTPIALLQGYTESIVDGIVTEPNEINESLLIVLDESKRLNRLVNELLNVAKMDAEGINITKELQPINNLIQKMALKYRQQSHEYNLKLQFQLDGVAAHDWYFDFDKMEQVLTNLVDNATRYTQSGDEISIIAKEDTHYHILEVKDTGVGIAKEHLESVFERFYKVDASRKRGKQGTGLGLFISRMIVEAHGGYLDVESQINEGTTFIIKLPKPFNMD</sequence>
<dbReference type="PANTHER" id="PTHR42878">
    <property type="entry name" value="TWO-COMPONENT HISTIDINE KINASE"/>
    <property type="match status" value="1"/>
</dbReference>
<dbReference type="GO" id="GO:0005886">
    <property type="term" value="C:plasma membrane"/>
    <property type="evidence" value="ECO:0007669"/>
    <property type="project" value="UniProtKB-SubCell"/>
</dbReference>
<dbReference type="FunFam" id="1.10.287.130:FF:000001">
    <property type="entry name" value="Two-component sensor histidine kinase"/>
    <property type="match status" value="1"/>
</dbReference>
<evidence type="ECO:0000256" key="9">
    <source>
        <dbReference type="ARBA" id="ARBA00022741"/>
    </source>
</evidence>
<evidence type="ECO:0000256" key="6">
    <source>
        <dbReference type="ARBA" id="ARBA00022553"/>
    </source>
</evidence>
<dbReference type="SUPFAM" id="SSF55874">
    <property type="entry name" value="ATPase domain of HSP90 chaperone/DNA topoisomerase II/histidine kinase"/>
    <property type="match status" value="1"/>
</dbReference>
<evidence type="ECO:0000256" key="8">
    <source>
        <dbReference type="ARBA" id="ARBA00022692"/>
    </source>
</evidence>
<accession>A0AAX1RVM4</accession>
<comment type="subcellular location">
    <subcellularLocation>
        <location evidence="2">Cell membrane</location>
        <topology evidence="2">Multi-pass membrane protein</topology>
    </subcellularLocation>
</comment>
<dbReference type="Proteomes" id="UP000597038">
    <property type="component" value="Unassembled WGS sequence"/>
</dbReference>
<dbReference type="GO" id="GO:0005524">
    <property type="term" value="F:ATP binding"/>
    <property type="evidence" value="ECO:0007669"/>
    <property type="project" value="UniProtKB-KW"/>
</dbReference>
<dbReference type="Gene3D" id="3.30.565.10">
    <property type="entry name" value="Histidine kinase-like ATPase, C-terminal domain"/>
    <property type="match status" value="1"/>
</dbReference>
<evidence type="ECO:0000313" key="23">
    <source>
        <dbReference type="Proteomes" id="UP000597038"/>
    </source>
</evidence>
<keyword evidence="10 21" id="KW-0418">Kinase</keyword>
<dbReference type="Gene3D" id="6.10.340.10">
    <property type="match status" value="1"/>
</dbReference>
<keyword evidence="8 17" id="KW-0812">Transmembrane</keyword>
<dbReference type="RefSeq" id="WP_115855954.1">
    <property type="nucleotide sequence ID" value="NZ_CAJUZR010000039.1"/>
</dbReference>
<feature type="domain" description="Histidine kinase" evidence="18">
    <location>
        <begin position="360"/>
        <end position="579"/>
    </location>
</feature>
<gene>
    <name evidence="21" type="ORF">DOS76_05645</name>
    <name evidence="20" type="ORF">I9026_06905</name>
</gene>
<reference evidence="20 23" key="2">
    <citation type="submission" date="2020-12" db="EMBL/GenBank/DDBJ databases">
        <title>Genomic analysis of Staphylococcus felis from a cat with skin infection.</title>
        <authorList>
            <person name="Aslantas O."/>
            <person name="Keskin O."/>
            <person name="Buyukaltay K."/>
            <person name="Gullu Yucetepe A."/>
        </authorList>
    </citation>
    <scope>NUCLEOTIDE SEQUENCE [LARGE SCALE GENOMIC DNA]</scope>
    <source>
        <strain evidence="20 23">HARRANVET</strain>
    </source>
</reference>
<protein>
    <recommendedName>
        <fullName evidence="4">Sensor protein SrrB</fullName>
        <ecNumber evidence="3">2.7.13.3</ecNumber>
    </recommendedName>
    <alternativeName>
        <fullName evidence="15">Staphylococcal respiratory response protein B</fullName>
    </alternativeName>
</protein>
<dbReference type="EMBL" id="JAEDAQ010000010">
    <property type="protein sequence ID" value="MBH9581103.1"/>
    <property type="molecule type" value="Genomic_DNA"/>
</dbReference>
<comment type="catalytic activity">
    <reaction evidence="1">
        <text>ATP + protein L-histidine = ADP + protein N-phospho-L-histidine.</text>
        <dbReference type="EC" id="2.7.13.3"/>
    </reaction>
</comment>
<dbReference type="FunFam" id="3.30.565.10:FF:000006">
    <property type="entry name" value="Sensor histidine kinase WalK"/>
    <property type="match status" value="1"/>
</dbReference>
<dbReference type="InterPro" id="IPR050351">
    <property type="entry name" value="BphY/WalK/GraS-like"/>
</dbReference>
<dbReference type="InterPro" id="IPR036097">
    <property type="entry name" value="HisK_dim/P_sf"/>
</dbReference>
<comment type="function">
    <text evidence="16">Member of the two-component regulatory system SrrA/SrrB, which is involved in the global regulation of staphylococcal virulence factors in response to environmental oxygen levels as well as biofilm formation. Also plays an essential role in host-derived nitric oxide resistance by regulating hmp/flavohemoglobin, an enzyme that detoxifies nitric oxide by converting it to nitrate. Functions as a sensor protein kinase which is autophosphorylated at a histidine residue and transfers its phosphate group to SrrA. In turn, SrrA binds to the upstream promoter regions of the target genes to positively and negatively regulate their expression.</text>
</comment>
<keyword evidence="13" id="KW-0902">Two-component regulatory system</keyword>
<dbReference type="InterPro" id="IPR003661">
    <property type="entry name" value="HisK_dim/P_dom"/>
</dbReference>
<name>A0AAX1RVM4_9STAP</name>
<dbReference type="Pfam" id="PF00512">
    <property type="entry name" value="HisKA"/>
    <property type="match status" value="1"/>
</dbReference>
<evidence type="ECO:0000259" key="18">
    <source>
        <dbReference type="PROSITE" id="PS50109"/>
    </source>
</evidence>
<comment type="caution">
    <text evidence="21">The sequence shown here is derived from an EMBL/GenBank/DDBJ whole genome shotgun (WGS) entry which is preliminary data.</text>
</comment>
<dbReference type="CDD" id="cd00082">
    <property type="entry name" value="HisKA"/>
    <property type="match status" value="1"/>
</dbReference>
<evidence type="ECO:0000256" key="2">
    <source>
        <dbReference type="ARBA" id="ARBA00004651"/>
    </source>
</evidence>
<dbReference type="Pfam" id="PF00672">
    <property type="entry name" value="HAMP"/>
    <property type="match status" value="1"/>
</dbReference>
<dbReference type="PROSITE" id="PS50109">
    <property type="entry name" value="HIS_KIN"/>
    <property type="match status" value="1"/>
</dbReference>
<reference evidence="21 22" key="1">
    <citation type="journal article" date="2018" name="Vet. Microbiol.">
        <title>Characterisation of Staphylococcus felis isolated from cats using whole genome sequencing.</title>
        <authorList>
            <person name="Worthing K."/>
            <person name="Pang S."/>
            <person name="Trott D.J."/>
            <person name="Abraham S."/>
            <person name="Coombs G.W."/>
            <person name="Jordan D."/>
            <person name="McIntyre L."/>
            <person name="Davies M.R."/>
            <person name="Norris J."/>
        </authorList>
    </citation>
    <scope>NUCLEOTIDE SEQUENCE [LARGE SCALE GENOMIC DNA]</scope>
    <source>
        <strain evidence="21 22">F25</strain>
    </source>
</reference>
<keyword evidence="23" id="KW-1185">Reference proteome</keyword>
<organism evidence="21 22">
    <name type="scientific">Staphylococcus felis</name>
    <dbReference type="NCBI Taxonomy" id="46127"/>
    <lineage>
        <taxon>Bacteria</taxon>
        <taxon>Bacillati</taxon>
        <taxon>Bacillota</taxon>
        <taxon>Bacilli</taxon>
        <taxon>Bacillales</taxon>
        <taxon>Staphylococcaceae</taxon>
        <taxon>Staphylococcus</taxon>
    </lineage>
</organism>
<keyword evidence="11" id="KW-0067">ATP-binding</keyword>
<keyword evidence="7" id="KW-0808">Transferase</keyword>
<evidence type="ECO:0000256" key="4">
    <source>
        <dbReference type="ARBA" id="ARBA00020500"/>
    </source>
</evidence>
<keyword evidence="5" id="KW-1003">Cell membrane</keyword>
<evidence type="ECO:0000259" key="19">
    <source>
        <dbReference type="PROSITE" id="PS50885"/>
    </source>
</evidence>
<keyword evidence="9" id="KW-0547">Nucleotide-binding</keyword>
<evidence type="ECO:0000256" key="16">
    <source>
        <dbReference type="ARBA" id="ARBA00046070"/>
    </source>
</evidence>
<dbReference type="CDD" id="cd06225">
    <property type="entry name" value="HAMP"/>
    <property type="match status" value="1"/>
</dbReference>
<dbReference type="SMART" id="SM00304">
    <property type="entry name" value="HAMP"/>
    <property type="match status" value="1"/>
</dbReference>
<dbReference type="PROSITE" id="PS50885">
    <property type="entry name" value="HAMP"/>
    <property type="match status" value="1"/>
</dbReference>
<evidence type="ECO:0000256" key="11">
    <source>
        <dbReference type="ARBA" id="ARBA00022840"/>
    </source>
</evidence>
<dbReference type="GO" id="GO:0000156">
    <property type="term" value="F:phosphorelay response regulator activity"/>
    <property type="evidence" value="ECO:0007669"/>
    <property type="project" value="TreeGrafter"/>
</dbReference>
<dbReference type="SMART" id="SM00387">
    <property type="entry name" value="HATPase_c"/>
    <property type="match status" value="1"/>
</dbReference>
<dbReference type="InterPro" id="IPR005467">
    <property type="entry name" value="His_kinase_dom"/>
</dbReference>
<evidence type="ECO:0000313" key="22">
    <source>
        <dbReference type="Proteomes" id="UP000256337"/>
    </source>
</evidence>
<dbReference type="SUPFAM" id="SSF158472">
    <property type="entry name" value="HAMP domain-like"/>
    <property type="match status" value="1"/>
</dbReference>
<dbReference type="Gene3D" id="1.10.287.130">
    <property type="match status" value="1"/>
</dbReference>
<feature type="domain" description="HAMP" evidence="19">
    <location>
        <begin position="191"/>
        <end position="243"/>
    </location>
</feature>
<dbReference type="GO" id="GO:0007234">
    <property type="term" value="P:osmosensory signaling via phosphorelay pathway"/>
    <property type="evidence" value="ECO:0007669"/>
    <property type="project" value="TreeGrafter"/>
</dbReference>
<evidence type="ECO:0000256" key="13">
    <source>
        <dbReference type="ARBA" id="ARBA00023012"/>
    </source>
</evidence>
<dbReference type="Pfam" id="PF18698">
    <property type="entry name" value="HisK_sensor"/>
    <property type="match status" value="1"/>
</dbReference>
<dbReference type="InterPro" id="IPR003660">
    <property type="entry name" value="HAMP_dom"/>
</dbReference>